<dbReference type="EMBL" id="FMHT01000003">
    <property type="protein sequence ID" value="SCL30360.1"/>
    <property type="molecule type" value="Genomic_DNA"/>
</dbReference>
<proteinExistence type="predicted"/>
<sequence length="107" mass="12255">MKQHARAHLERHLAVRPVWRCRECAAAWPCPAAKLRLRAEYAHDRPGLAIYLCVLMHDAISDRLRIDPDGVDPAEYFRRFIGWTRSSGLCLTDTAMPIRSSRADTRA</sequence>
<gene>
    <name evidence="1" type="ORF">GA0070616_4060</name>
</gene>
<protein>
    <recommendedName>
        <fullName evidence="3">Flavin reductase</fullName>
    </recommendedName>
</protein>
<organism evidence="1 2">
    <name type="scientific">Micromonospora nigra</name>
    <dbReference type="NCBI Taxonomy" id="145857"/>
    <lineage>
        <taxon>Bacteria</taxon>
        <taxon>Bacillati</taxon>
        <taxon>Actinomycetota</taxon>
        <taxon>Actinomycetes</taxon>
        <taxon>Micromonosporales</taxon>
        <taxon>Micromonosporaceae</taxon>
        <taxon>Micromonospora</taxon>
    </lineage>
</organism>
<evidence type="ECO:0008006" key="3">
    <source>
        <dbReference type="Google" id="ProtNLM"/>
    </source>
</evidence>
<dbReference type="AlphaFoldDB" id="A0A1C6SLG5"/>
<dbReference type="RefSeq" id="WP_245712837.1">
    <property type="nucleotide sequence ID" value="NZ_FMHT01000003.1"/>
</dbReference>
<evidence type="ECO:0000313" key="2">
    <source>
        <dbReference type="Proteomes" id="UP000199699"/>
    </source>
</evidence>
<evidence type="ECO:0000313" key="1">
    <source>
        <dbReference type="EMBL" id="SCL30360.1"/>
    </source>
</evidence>
<keyword evidence="2" id="KW-1185">Reference proteome</keyword>
<name>A0A1C6SLG5_9ACTN</name>
<reference evidence="1 2" key="1">
    <citation type="submission" date="2016-06" db="EMBL/GenBank/DDBJ databases">
        <authorList>
            <person name="Kjaerup R.B."/>
            <person name="Dalgaard T.S."/>
            <person name="Juul-Madsen H.R."/>
        </authorList>
    </citation>
    <scope>NUCLEOTIDE SEQUENCE [LARGE SCALE GENOMIC DNA]</scope>
    <source>
        <strain evidence="1 2">DSM 43818</strain>
    </source>
</reference>
<accession>A0A1C6SLG5</accession>
<dbReference type="STRING" id="145857.GA0070616_4060"/>
<dbReference type="Proteomes" id="UP000199699">
    <property type="component" value="Unassembled WGS sequence"/>
</dbReference>